<dbReference type="RefSeq" id="WP_284312208.1">
    <property type="nucleotide sequence ID" value="NZ_BSPC01000022.1"/>
</dbReference>
<keyword evidence="1" id="KW-0732">Signal</keyword>
<evidence type="ECO:0000313" key="2">
    <source>
        <dbReference type="EMBL" id="GLS19309.1"/>
    </source>
</evidence>
<keyword evidence="3" id="KW-1185">Reference proteome</keyword>
<name>A0ABQ6CHQ6_9HYPH</name>
<evidence type="ECO:0000256" key="1">
    <source>
        <dbReference type="SAM" id="SignalP"/>
    </source>
</evidence>
<evidence type="ECO:0000313" key="3">
    <source>
        <dbReference type="Proteomes" id="UP001156882"/>
    </source>
</evidence>
<reference evidence="3" key="1">
    <citation type="journal article" date="2019" name="Int. J. Syst. Evol. Microbiol.">
        <title>The Global Catalogue of Microorganisms (GCM) 10K type strain sequencing project: providing services to taxonomists for standard genome sequencing and annotation.</title>
        <authorList>
            <consortium name="The Broad Institute Genomics Platform"/>
            <consortium name="The Broad Institute Genome Sequencing Center for Infectious Disease"/>
            <person name="Wu L."/>
            <person name="Ma J."/>
        </authorList>
    </citation>
    <scope>NUCLEOTIDE SEQUENCE [LARGE SCALE GENOMIC DNA]</scope>
    <source>
        <strain evidence="3">NBRC 101365</strain>
    </source>
</reference>
<sequence>MRLHLIAGTVAALAAGSLSMTPQAQAVGCLSGAVAGGVAGHYAGHHAVLGAIGGCAVGHHLAVQAKKKKLEEEQ</sequence>
<dbReference type="EMBL" id="BSPC01000022">
    <property type="protein sequence ID" value="GLS19309.1"/>
    <property type="molecule type" value="Genomic_DNA"/>
</dbReference>
<accession>A0ABQ6CHQ6</accession>
<gene>
    <name evidence="2" type="ORF">GCM10007874_23260</name>
</gene>
<dbReference type="Proteomes" id="UP001156882">
    <property type="component" value="Unassembled WGS sequence"/>
</dbReference>
<evidence type="ECO:0008006" key="4">
    <source>
        <dbReference type="Google" id="ProtNLM"/>
    </source>
</evidence>
<feature type="chain" id="PRO_5046495867" description="Glycine zipper 2TM domain-containing protein" evidence="1">
    <location>
        <begin position="27"/>
        <end position="74"/>
    </location>
</feature>
<proteinExistence type="predicted"/>
<comment type="caution">
    <text evidence="2">The sequence shown here is derived from an EMBL/GenBank/DDBJ whole genome shotgun (WGS) entry which is preliminary data.</text>
</comment>
<feature type="signal peptide" evidence="1">
    <location>
        <begin position="1"/>
        <end position="26"/>
    </location>
</feature>
<protein>
    <recommendedName>
        <fullName evidence="4">Glycine zipper 2TM domain-containing protein</fullName>
    </recommendedName>
</protein>
<organism evidence="2 3">
    <name type="scientific">Labrys miyagiensis</name>
    <dbReference type="NCBI Taxonomy" id="346912"/>
    <lineage>
        <taxon>Bacteria</taxon>
        <taxon>Pseudomonadati</taxon>
        <taxon>Pseudomonadota</taxon>
        <taxon>Alphaproteobacteria</taxon>
        <taxon>Hyphomicrobiales</taxon>
        <taxon>Xanthobacteraceae</taxon>
        <taxon>Labrys</taxon>
    </lineage>
</organism>